<gene>
    <name evidence="1" type="primary">steC_1</name>
    <name evidence="1" type="ORF">NCTC129_06351</name>
</gene>
<accession>A0A447N9Q2</accession>
<name>A0A447N9Q2_SALET</name>
<keyword evidence="1" id="KW-0808">Transferase</keyword>
<proteinExistence type="predicted"/>
<sequence length="232" mass="26673">MPFTFQIGNHSCQISERYLRDIIDNKREHVFSTCEKFIDFFRNIFTRRSLISDYREIYNLLCQKKEHPDIKGPFSPGPFSKRDEDCTRWRPLLGYIKLIDVSRPETMDKYTVEVLAHQENNVTTTDVLRRSISDRRRSVLNVASIFLKETMFNYNNGEITLAALGNDNLPPSEAGSNGIYEAFEQRLIDFLTTPATASGDESGAIDQTDASQPAAIEAFINSPEFQKNIRMR</sequence>
<evidence type="ECO:0000313" key="1">
    <source>
        <dbReference type="EMBL" id="VEA00010.1"/>
    </source>
</evidence>
<dbReference type="GO" id="GO:0016740">
    <property type="term" value="F:transferase activity"/>
    <property type="evidence" value="ECO:0007669"/>
    <property type="project" value="UniProtKB-KW"/>
</dbReference>
<dbReference type="EC" id="2.7.-.-" evidence="1"/>
<dbReference type="Proteomes" id="UP000282086">
    <property type="component" value="Chromosome"/>
</dbReference>
<dbReference type="AlphaFoldDB" id="A0A447N9Q2"/>
<protein>
    <submittedName>
        <fullName evidence="1">Putative inner membrane protein</fullName>
        <ecNumber evidence="1">2.7.-.-</ecNumber>
    </submittedName>
</protein>
<dbReference type="EMBL" id="LR134140">
    <property type="protein sequence ID" value="VEA00010.1"/>
    <property type="molecule type" value="Genomic_DNA"/>
</dbReference>
<organism evidence="1 2">
    <name type="scientific">Salmonella enterica I</name>
    <dbReference type="NCBI Taxonomy" id="59201"/>
    <lineage>
        <taxon>Bacteria</taxon>
        <taxon>Pseudomonadati</taxon>
        <taxon>Pseudomonadota</taxon>
        <taxon>Gammaproteobacteria</taxon>
        <taxon>Enterobacterales</taxon>
        <taxon>Enterobacteriaceae</taxon>
        <taxon>Salmonella</taxon>
    </lineage>
</organism>
<evidence type="ECO:0000313" key="2">
    <source>
        <dbReference type="Proteomes" id="UP000282086"/>
    </source>
</evidence>
<reference evidence="1 2" key="1">
    <citation type="submission" date="2018-12" db="EMBL/GenBank/DDBJ databases">
        <authorList>
            <consortium name="Pathogen Informatics"/>
        </authorList>
    </citation>
    <scope>NUCLEOTIDE SEQUENCE [LARGE SCALE GENOMIC DNA]</scope>
    <source>
        <strain evidence="1 2">NCTC129</strain>
    </source>
</reference>